<sequence length="174" mass="20084">MDIVANFLGHDLHVHREFYRLPNEVLQVAKVTKILLTMEQGGEGLSQGETLDNVPVLNEELGNDDFEVSDAEDAINESHSPCLDAESLGTPERHTKRKHPPKMKNQNIRKWKQWSPGEKAAVQCHFHRLLLTNTLPGKSQIEQCLKEEPILHKRTWRNIKDYIRNSFKQKKGCR</sequence>
<dbReference type="EnsemblMetazoa" id="XM_030974961">
    <property type="protein sequence ID" value="XP_030830821"/>
    <property type="gene ID" value="LOC105441828"/>
</dbReference>
<dbReference type="RefSeq" id="XP_030830821.1">
    <property type="nucleotide sequence ID" value="XM_030974961.1"/>
</dbReference>
<organism evidence="2 3">
    <name type="scientific">Strongylocentrotus purpuratus</name>
    <name type="common">Purple sea urchin</name>
    <dbReference type="NCBI Taxonomy" id="7668"/>
    <lineage>
        <taxon>Eukaryota</taxon>
        <taxon>Metazoa</taxon>
        <taxon>Echinodermata</taxon>
        <taxon>Eleutherozoa</taxon>
        <taxon>Echinozoa</taxon>
        <taxon>Echinoidea</taxon>
        <taxon>Euechinoidea</taxon>
        <taxon>Echinacea</taxon>
        <taxon>Camarodonta</taxon>
        <taxon>Echinidea</taxon>
        <taxon>Strongylocentrotidae</taxon>
        <taxon>Strongylocentrotus</taxon>
    </lineage>
</organism>
<feature type="region of interest" description="Disordered" evidence="1">
    <location>
        <begin position="79"/>
        <end position="106"/>
    </location>
</feature>
<evidence type="ECO:0000313" key="3">
    <source>
        <dbReference type="Proteomes" id="UP000007110"/>
    </source>
</evidence>
<dbReference type="OMA" id="TPERHTK"/>
<reference evidence="3" key="1">
    <citation type="submission" date="2015-02" db="EMBL/GenBank/DDBJ databases">
        <title>Genome sequencing for Strongylocentrotus purpuratus.</title>
        <authorList>
            <person name="Murali S."/>
            <person name="Liu Y."/>
            <person name="Vee V."/>
            <person name="English A."/>
            <person name="Wang M."/>
            <person name="Skinner E."/>
            <person name="Han Y."/>
            <person name="Muzny D.M."/>
            <person name="Worley K.C."/>
            <person name="Gibbs R.A."/>
        </authorList>
    </citation>
    <scope>NUCLEOTIDE SEQUENCE</scope>
</reference>
<keyword evidence="3" id="KW-1185">Reference proteome</keyword>
<evidence type="ECO:0000256" key="1">
    <source>
        <dbReference type="SAM" id="MobiDB-lite"/>
    </source>
</evidence>
<evidence type="ECO:0000313" key="2">
    <source>
        <dbReference type="EnsemblMetazoa" id="XP_030830821"/>
    </source>
</evidence>
<dbReference type="Proteomes" id="UP000007110">
    <property type="component" value="Unassembled WGS sequence"/>
</dbReference>
<feature type="compositionally biased region" description="Basic residues" evidence="1">
    <location>
        <begin position="94"/>
        <end position="106"/>
    </location>
</feature>
<dbReference type="KEGG" id="spu:105441828"/>
<protein>
    <submittedName>
        <fullName evidence="2">Uncharacterized protein</fullName>
    </submittedName>
</protein>
<dbReference type="PANTHER" id="PTHR33480">
    <property type="entry name" value="SET DOMAIN-CONTAINING PROTEIN-RELATED"/>
    <property type="match status" value="1"/>
</dbReference>
<dbReference type="AlphaFoldDB" id="A0A7M7N3P3"/>
<dbReference type="PANTHER" id="PTHR33480:SF1">
    <property type="entry name" value="TYR RECOMBINASE DOMAIN-CONTAINING PROTEIN"/>
    <property type="match status" value="1"/>
</dbReference>
<accession>A0A7M7N3P3</accession>
<name>A0A7M7N3P3_STRPU</name>
<proteinExistence type="predicted"/>
<dbReference type="OrthoDB" id="5376140at2759"/>
<dbReference type="InParanoid" id="A0A7M7N3P3"/>
<dbReference type="GeneID" id="105441828"/>
<reference evidence="2" key="2">
    <citation type="submission" date="2021-01" db="UniProtKB">
        <authorList>
            <consortium name="EnsemblMetazoa"/>
        </authorList>
    </citation>
    <scope>IDENTIFICATION</scope>
</reference>